<accession>A0A3M7SHN4</accession>
<comment type="caution">
    <text evidence="1">The sequence shown here is derived from an EMBL/GenBank/DDBJ whole genome shotgun (WGS) entry which is preliminary data.</text>
</comment>
<dbReference type="SUPFAM" id="SSF48371">
    <property type="entry name" value="ARM repeat"/>
    <property type="match status" value="1"/>
</dbReference>
<sequence>MTDKDLSYILKLRSNEAVRLGKETTDIDVVLTLSKHPDPMVRKKALVEMCPCRVKADLDRFWERVFEMKNDESNIVRAQVLHTLCDGSPKHLEHRISLALEDFNIDPDTEIRRKAHKVMSSYHRTGKWNIL</sequence>
<protein>
    <recommendedName>
        <fullName evidence="3">HEAT repeat domain-containing protein</fullName>
    </recommendedName>
</protein>
<dbReference type="OrthoDB" id="10017781at2759"/>
<evidence type="ECO:0000313" key="2">
    <source>
        <dbReference type="Proteomes" id="UP000276133"/>
    </source>
</evidence>
<reference evidence="1 2" key="1">
    <citation type="journal article" date="2018" name="Sci. Rep.">
        <title>Genomic signatures of local adaptation to the degree of environmental predictability in rotifers.</title>
        <authorList>
            <person name="Franch-Gras L."/>
            <person name="Hahn C."/>
            <person name="Garcia-Roger E.M."/>
            <person name="Carmona M.J."/>
            <person name="Serra M."/>
            <person name="Gomez A."/>
        </authorList>
    </citation>
    <scope>NUCLEOTIDE SEQUENCE [LARGE SCALE GENOMIC DNA]</scope>
    <source>
        <strain evidence="1">HYR1</strain>
    </source>
</reference>
<organism evidence="1 2">
    <name type="scientific">Brachionus plicatilis</name>
    <name type="common">Marine rotifer</name>
    <name type="synonym">Brachionus muelleri</name>
    <dbReference type="NCBI Taxonomy" id="10195"/>
    <lineage>
        <taxon>Eukaryota</taxon>
        <taxon>Metazoa</taxon>
        <taxon>Spiralia</taxon>
        <taxon>Gnathifera</taxon>
        <taxon>Rotifera</taxon>
        <taxon>Eurotatoria</taxon>
        <taxon>Monogononta</taxon>
        <taxon>Pseudotrocha</taxon>
        <taxon>Ploima</taxon>
        <taxon>Brachionidae</taxon>
        <taxon>Brachionus</taxon>
    </lineage>
</organism>
<dbReference type="Proteomes" id="UP000276133">
    <property type="component" value="Unassembled WGS sequence"/>
</dbReference>
<gene>
    <name evidence="1" type="ORF">BpHYR1_053236</name>
</gene>
<dbReference type="InterPro" id="IPR011989">
    <property type="entry name" value="ARM-like"/>
</dbReference>
<proteinExistence type="predicted"/>
<name>A0A3M7SHN4_BRAPC</name>
<dbReference type="Gene3D" id="1.25.10.10">
    <property type="entry name" value="Leucine-rich Repeat Variant"/>
    <property type="match status" value="1"/>
</dbReference>
<dbReference type="InterPro" id="IPR016024">
    <property type="entry name" value="ARM-type_fold"/>
</dbReference>
<evidence type="ECO:0008006" key="3">
    <source>
        <dbReference type="Google" id="ProtNLM"/>
    </source>
</evidence>
<dbReference type="EMBL" id="REGN01001371">
    <property type="protein sequence ID" value="RNA35127.1"/>
    <property type="molecule type" value="Genomic_DNA"/>
</dbReference>
<keyword evidence="2" id="KW-1185">Reference proteome</keyword>
<dbReference type="AlphaFoldDB" id="A0A3M7SHN4"/>
<evidence type="ECO:0000313" key="1">
    <source>
        <dbReference type="EMBL" id="RNA35127.1"/>
    </source>
</evidence>